<dbReference type="EMBL" id="MFTP01000003">
    <property type="protein sequence ID" value="OGI66130.1"/>
    <property type="molecule type" value="Genomic_DNA"/>
</dbReference>
<evidence type="ECO:0000313" key="2">
    <source>
        <dbReference type="Proteomes" id="UP000177370"/>
    </source>
</evidence>
<sequence>MVYNTETLGDIINKDTDGDGILDWEESLWGTSPMERETTPGILDSVAIEELKAQKAEEAELNGELESLDTENLTQTDRFSRELFSTISALSQNGSVDQVVIDELSTSLAEQIKNSPVQKIFLLSDLKIIQDDNFQSIKNYDDTLNIIHQKHPAERTVMDVLQDFAADEENVDTAVLSELDPINAQVRGIIGDMVEMNVPQSLAVLHLDIVNGLQRLSENIDNIKFFDTDVIVALGAISQYEANTDLLAEATINLTDAINQKLSN</sequence>
<gene>
    <name evidence="1" type="ORF">A2647_03065</name>
</gene>
<dbReference type="Proteomes" id="UP000177370">
    <property type="component" value="Unassembled WGS sequence"/>
</dbReference>
<organism evidence="1 2">
    <name type="scientific">Candidatus Nomurabacteria bacterium RIFCSPHIGHO2_01_FULL_40_24b</name>
    <dbReference type="NCBI Taxonomy" id="1801739"/>
    <lineage>
        <taxon>Bacteria</taxon>
        <taxon>Candidatus Nomuraibacteriota</taxon>
    </lineage>
</organism>
<accession>A0A1F6V8X6</accession>
<reference evidence="1 2" key="1">
    <citation type="journal article" date="2016" name="Nat. Commun.">
        <title>Thousands of microbial genomes shed light on interconnected biogeochemical processes in an aquifer system.</title>
        <authorList>
            <person name="Anantharaman K."/>
            <person name="Brown C.T."/>
            <person name="Hug L.A."/>
            <person name="Sharon I."/>
            <person name="Castelle C.J."/>
            <person name="Probst A.J."/>
            <person name="Thomas B.C."/>
            <person name="Singh A."/>
            <person name="Wilkins M.J."/>
            <person name="Karaoz U."/>
            <person name="Brodie E.L."/>
            <person name="Williams K.H."/>
            <person name="Hubbard S.S."/>
            <person name="Banfield J.F."/>
        </authorList>
    </citation>
    <scope>NUCLEOTIDE SEQUENCE [LARGE SCALE GENOMIC DNA]</scope>
</reference>
<comment type="caution">
    <text evidence="1">The sequence shown here is derived from an EMBL/GenBank/DDBJ whole genome shotgun (WGS) entry which is preliminary data.</text>
</comment>
<evidence type="ECO:0000313" key="1">
    <source>
        <dbReference type="EMBL" id="OGI66130.1"/>
    </source>
</evidence>
<name>A0A1F6V8X6_9BACT</name>
<proteinExistence type="predicted"/>
<protein>
    <submittedName>
        <fullName evidence="1">Uncharacterized protein</fullName>
    </submittedName>
</protein>
<dbReference type="AlphaFoldDB" id="A0A1F6V8X6"/>